<evidence type="ECO:0000259" key="2">
    <source>
        <dbReference type="Pfam" id="PF12010"/>
    </source>
</evidence>
<feature type="signal peptide" evidence="1">
    <location>
        <begin position="1"/>
        <end position="22"/>
    </location>
</feature>
<protein>
    <submittedName>
        <fullName evidence="3">ABC transporter substrate-binding protein</fullName>
    </submittedName>
</protein>
<gene>
    <name evidence="3" type="ORF">BBD41_25325</name>
</gene>
<dbReference type="SUPFAM" id="SSF53850">
    <property type="entry name" value="Periplasmic binding protein-like II"/>
    <property type="match status" value="1"/>
</dbReference>
<proteinExistence type="predicted"/>
<dbReference type="Pfam" id="PF12010">
    <property type="entry name" value="DUF3502"/>
    <property type="match status" value="1"/>
</dbReference>
<dbReference type="EMBL" id="CP016809">
    <property type="protein sequence ID" value="ANY75628.1"/>
    <property type="molecule type" value="Genomic_DNA"/>
</dbReference>
<dbReference type="PROSITE" id="PS51257">
    <property type="entry name" value="PROKAR_LIPOPROTEIN"/>
    <property type="match status" value="1"/>
</dbReference>
<dbReference type="InterPro" id="IPR022627">
    <property type="entry name" value="DUF3502"/>
</dbReference>
<dbReference type="RefSeq" id="WP_099479372.1">
    <property type="nucleotide sequence ID" value="NZ_CP016809.1"/>
</dbReference>
<reference evidence="3" key="1">
    <citation type="submission" date="2016-08" db="EMBL/GenBank/DDBJ databases">
        <title>Complete Genome Seqeunce of Paenibacillus sp. nov. IHBB 9852 from high altitute lake of Indian trans-Himalayas.</title>
        <authorList>
            <person name="Kiran S."/>
            <person name="Swarnkar M.K."/>
            <person name="Rana A."/>
            <person name="Tewari R."/>
            <person name="Gulati A."/>
        </authorList>
    </citation>
    <scope>NUCLEOTIDE SEQUENCE [LARGE SCALE GENOMIC DNA]</scope>
    <source>
        <strain evidence="3">IHBB 9852</strain>
    </source>
</reference>
<dbReference type="PANTHER" id="PTHR43649:SF17">
    <property type="entry name" value="ABC TRANSPORTER SOLUTE BINDING PROTEIN-SUGAR TRANSPORT"/>
    <property type="match status" value="1"/>
</dbReference>
<dbReference type="PANTHER" id="PTHR43649">
    <property type="entry name" value="ARABINOSE-BINDING PROTEIN-RELATED"/>
    <property type="match status" value="1"/>
</dbReference>
<dbReference type="AlphaFoldDB" id="A0A1B2E6M9"/>
<sequence length="508" mass="55701">MKKTWGWLSLLLALIVMVTACGGNQSNGGDAASGSKEDGAAAGASDAPYEVVYAYPTFDSVPADIQLVQDEINKIAKEKINVTVKLLPISNSAFANQVNLMMSSGEKLDMIAMLGNYSTQVAKGVLYPIGNIMEDNAQGIIDVLGTDYYNATKVGGVSYGVPSIRDLAQDYGFVLRKDLVDKHRIDLSQVQTFDDFENIFKVIKENEPGMAGAANLSNGSILSTYAIHDPLGNNFGVLLNNGLDDLKVVNLFASEEYEHMLRKLREWYLAGYLIKDAATSPESTNVLVANGKAAGWMSAMKPGFEAQESRNVGMEMTAVRTLQPVAKTDTVTNVAVGVTSNSEKPEKALQFMNLLYTDKEIANLMVWGIEGKHYVKVEGHDNMIKYPDGITSDNVGYKNYGWMHGNQFLTYVFEGDDPSIYEQMDEFNKSAAKSKALGFSFDSEPVKNEVAACNSVLEQYRRALESGILDVDKALPEFLNKLENAGINKIIEEKQRQLDEWASTNGIK</sequence>
<feature type="domain" description="DUF3502" evidence="2">
    <location>
        <begin position="436"/>
        <end position="502"/>
    </location>
</feature>
<dbReference type="Gene3D" id="3.40.190.10">
    <property type="entry name" value="Periplasmic binding protein-like II"/>
    <property type="match status" value="2"/>
</dbReference>
<accession>A0A1B2E6M9</accession>
<name>A0A1B2E6M9_9BACL</name>
<dbReference type="InterPro" id="IPR050490">
    <property type="entry name" value="Bact_solute-bd_prot1"/>
</dbReference>
<dbReference type="Pfam" id="PF01547">
    <property type="entry name" value="SBP_bac_1"/>
    <property type="match status" value="1"/>
</dbReference>
<evidence type="ECO:0000256" key="1">
    <source>
        <dbReference type="SAM" id="SignalP"/>
    </source>
</evidence>
<dbReference type="InterPro" id="IPR006059">
    <property type="entry name" value="SBP"/>
</dbReference>
<evidence type="ECO:0000313" key="3">
    <source>
        <dbReference type="EMBL" id="ANY75628.1"/>
    </source>
</evidence>
<keyword evidence="1" id="KW-0732">Signal</keyword>
<feature type="chain" id="PRO_5038728332" evidence="1">
    <location>
        <begin position="23"/>
        <end position="508"/>
    </location>
</feature>
<dbReference type="KEGG" id="pib:BBD41_25325"/>
<organism evidence="3">
    <name type="scientific">Paenibacillus ihbetae</name>
    <dbReference type="NCBI Taxonomy" id="1870820"/>
    <lineage>
        <taxon>Bacteria</taxon>
        <taxon>Bacillati</taxon>
        <taxon>Bacillota</taxon>
        <taxon>Bacilli</taxon>
        <taxon>Bacillales</taxon>
        <taxon>Paenibacillaceae</taxon>
        <taxon>Paenibacillus</taxon>
    </lineage>
</organism>